<sequence length="117" mass="11847">MTVTFLPPPPRRFAALHGACADWQPLVAAPLPALEAPLPADTPTPPLTAPPAASTLIAAAPIAEIDIPPLINAAPSTAKTRLDAPLVASAAPALGEATPRIVADALTPAFKTIDTRP</sequence>
<protein>
    <submittedName>
        <fullName evidence="1">Uncharacterized protein</fullName>
    </submittedName>
</protein>
<evidence type="ECO:0000313" key="1">
    <source>
        <dbReference type="EMBL" id="NJA88124.1"/>
    </source>
</evidence>
<reference evidence="2" key="1">
    <citation type="submission" date="2020-03" db="EMBL/GenBank/DDBJ databases">
        <title>Whole-genome sequence of the purple nonsulfur bacterium Rhodocyclus tenuis DSM112.</title>
        <authorList>
            <person name="Kyndt J.A."/>
            <person name="Meyer T.E."/>
        </authorList>
    </citation>
    <scope>NUCLEOTIDE SEQUENCE [LARGE SCALE GENOMIC DNA]</scope>
    <source>
        <strain evidence="2">DSM 112</strain>
    </source>
</reference>
<dbReference type="Proteomes" id="UP000720344">
    <property type="component" value="Unassembled WGS sequence"/>
</dbReference>
<comment type="caution">
    <text evidence="1">The sequence shown here is derived from an EMBL/GenBank/DDBJ whole genome shotgun (WGS) entry which is preliminary data.</text>
</comment>
<evidence type="ECO:0000313" key="2">
    <source>
        <dbReference type="Proteomes" id="UP000720344"/>
    </source>
</evidence>
<dbReference type="RefSeq" id="WP_153590193.1">
    <property type="nucleotide sequence ID" value="NZ_JAATWB010000001.1"/>
</dbReference>
<accession>A0ABX0WEG9</accession>
<gene>
    <name evidence="1" type="ORF">HCX48_02665</name>
</gene>
<dbReference type="EMBL" id="JAATWB010000001">
    <property type="protein sequence ID" value="NJA88124.1"/>
    <property type="molecule type" value="Genomic_DNA"/>
</dbReference>
<proteinExistence type="predicted"/>
<organism evidence="1 2">
    <name type="scientific">Rhodocyclus gracilis</name>
    <dbReference type="NCBI Taxonomy" id="2929842"/>
    <lineage>
        <taxon>Bacteria</taxon>
        <taxon>Pseudomonadati</taxon>
        <taxon>Pseudomonadota</taxon>
        <taxon>Betaproteobacteria</taxon>
        <taxon>Rhodocyclales</taxon>
        <taxon>Rhodocyclaceae</taxon>
        <taxon>Rhodocyclus</taxon>
    </lineage>
</organism>
<name>A0ABX0WEG9_9RHOO</name>
<keyword evidence="2" id="KW-1185">Reference proteome</keyword>